<dbReference type="Proteomes" id="UP000238836">
    <property type="component" value="Unassembled WGS sequence"/>
</dbReference>
<keyword evidence="3" id="KW-1185">Reference proteome</keyword>
<comment type="caution">
    <text evidence="2">The sequence shown here is derived from an EMBL/GenBank/DDBJ whole genome shotgun (WGS) entry which is preliminary data.</text>
</comment>
<feature type="coiled-coil region" evidence="1">
    <location>
        <begin position="64"/>
        <end position="98"/>
    </location>
</feature>
<dbReference type="EMBL" id="PVTZ01000002">
    <property type="protein sequence ID" value="PRZ16331.1"/>
    <property type="molecule type" value="Genomic_DNA"/>
</dbReference>
<protein>
    <submittedName>
        <fullName evidence="2">Uncharacterized protein</fullName>
    </submittedName>
</protein>
<reference evidence="2 3" key="1">
    <citation type="submission" date="2018-03" db="EMBL/GenBank/DDBJ databases">
        <title>Genomic Encyclopedia of Archaeal and Bacterial Type Strains, Phase II (KMG-II): from individual species to whole genera.</title>
        <authorList>
            <person name="Goeker M."/>
        </authorList>
    </citation>
    <scope>NUCLEOTIDE SEQUENCE [LARGE SCALE GENOMIC DNA]</scope>
    <source>
        <strain evidence="2 3">RHA1</strain>
    </source>
</reference>
<gene>
    <name evidence="2" type="ORF">CLV36_10239</name>
</gene>
<proteinExistence type="predicted"/>
<keyword evidence="1" id="KW-0175">Coiled coil</keyword>
<accession>A0ABX5ERI7</accession>
<evidence type="ECO:0000313" key="2">
    <source>
        <dbReference type="EMBL" id="PRZ16331.1"/>
    </source>
</evidence>
<evidence type="ECO:0000256" key="1">
    <source>
        <dbReference type="SAM" id="Coils"/>
    </source>
</evidence>
<dbReference type="SUPFAM" id="SSF58113">
    <property type="entry name" value="Apolipoprotein A-I"/>
    <property type="match status" value="1"/>
</dbReference>
<sequence length="216" mass="25111">MGEILVMGEFKVLRWKLMEEFEKEQSKLARASSRFNEKVQETQDELSCLHNELKAVIYREVTEEVDLSGEKEKLRAEIKKTEEAVNHAIEERDQANSVISQSKKAEITRLNLIRSWHGEYAESVRKQAEPILKRIEEARSEYYNSLLDLLKMIDLYDEKYKEVKDKIGDVRNEEGSWVVMGPVLSLGLAKLITDEELQMIERGQLPSDVKRKPTVL</sequence>
<organism evidence="2 3">
    <name type="scientific">Laceyella sediminis</name>
    <dbReference type="NCBI Taxonomy" id="573074"/>
    <lineage>
        <taxon>Bacteria</taxon>
        <taxon>Bacillati</taxon>
        <taxon>Bacillota</taxon>
        <taxon>Bacilli</taxon>
        <taxon>Bacillales</taxon>
        <taxon>Thermoactinomycetaceae</taxon>
        <taxon>Laceyella</taxon>
    </lineage>
</organism>
<evidence type="ECO:0000313" key="3">
    <source>
        <dbReference type="Proteomes" id="UP000238836"/>
    </source>
</evidence>
<name>A0ABX5ERI7_9BACL</name>